<dbReference type="GO" id="GO:0019264">
    <property type="term" value="P:glycine biosynthetic process from serine"/>
    <property type="evidence" value="ECO:0007669"/>
    <property type="project" value="UniProtKB-UniRule"/>
</dbReference>
<keyword evidence="11" id="KW-0489">Methyltransferase</keyword>
<dbReference type="OrthoDB" id="9803846at2"/>
<dbReference type="PIRSF" id="PIRSF000412">
    <property type="entry name" value="SHMT"/>
    <property type="match status" value="1"/>
</dbReference>
<dbReference type="HAMAP" id="MF_00051">
    <property type="entry name" value="SHMT"/>
    <property type="match status" value="1"/>
</dbReference>
<dbReference type="FunFam" id="3.40.640.10:FF:000060">
    <property type="entry name" value="Serine hydroxymethyltransferase"/>
    <property type="match status" value="1"/>
</dbReference>
<feature type="site" description="Plays an important role in substrate specificity" evidence="8">
    <location>
        <position position="284"/>
    </location>
</feature>
<comment type="subunit">
    <text evidence="8">Homodimer.</text>
</comment>
<comment type="caution">
    <text evidence="8">Lacks conserved residue(s) required for the propagation of feature annotation.</text>
</comment>
<keyword evidence="5 8" id="KW-0028">Amino-acid biosynthesis</keyword>
<evidence type="ECO:0000256" key="8">
    <source>
        <dbReference type="HAMAP-Rule" id="MF_00051"/>
    </source>
</evidence>
<dbReference type="Proteomes" id="UP000276542">
    <property type="component" value="Unassembled WGS sequence"/>
</dbReference>
<dbReference type="NCBIfam" id="NF000586">
    <property type="entry name" value="PRK00011.1"/>
    <property type="match status" value="1"/>
</dbReference>
<feature type="binding site" evidence="8">
    <location>
        <position position="173"/>
    </location>
    <ligand>
        <name>(6S)-5,6,7,8-tetrahydrofolate</name>
        <dbReference type="ChEBI" id="CHEBI:57453"/>
    </ligand>
</feature>
<dbReference type="Pfam" id="PF00464">
    <property type="entry name" value="SHMT"/>
    <property type="match status" value="2"/>
</dbReference>
<keyword evidence="6 8" id="KW-0808">Transferase</keyword>
<dbReference type="GO" id="GO:0032259">
    <property type="term" value="P:methylation"/>
    <property type="evidence" value="ECO:0007669"/>
    <property type="project" value="UniProtKB-KW"/>
</dbReference>
<comment type="pathway">
    <text evidence="8">Amino-acid biosynthesis; glycine biosynthesis; glycine from L-serine: step 1/1.</text>
</comment>
<evidence type="ECO:0000259" key="10">
    <source>
        <dbReference type="Pfam" id="PF00464"/>
    </source>
</evidence>
<dbReference type="InterPro" id="IPR015424">
    <property type="entry name" value="PyrdxlP-dep_Trfase"/>
</dbReference>
<dbReference type="PANTHER" id="PTHR11680:SF35">
    <property type="entry name" value="SERINE HYDROXYMETHYLTRANSFERASE 1"/>
    <property type="match status" value="1"/>
</dbReference>
<dbReference type="InterPro" id="IPR001085">
    <property type="entry name" value="Ser_HO-MeTrfase"/>
</dbReference>
<evidence type="ECO:0000256" key="2">
    <source>
        <dbReference type="ARBA" id="ARBA00006376"/>
    </source>
</evidence>
<feature type="modified residue" description="N6-(pyridoxal phosphate)lysine" evidence="8 9">
    <location>
        <position position="285"/>
    </location>
</feature>
<comment type="caution">
    <text evidence="11">The sequence shown here is derived from an EMBL/GenBank/DDBJ whole genome shotgun (WGS) entry which is preliminary data.</text>
</comment>
<comment type="pathway">
    <text evidence="8">One-carbon metabolism; tetrahydrofolate interconversion.</text>
</comment>
<dbReference type="GO" id="GO:0035999">
    <property type="term" value="P:tetrahydrofolate interconversion"/>
    <property type="evidence" value="ECO:0007669"/>
    <property type="project" value="UniProtKB-UniRule"/>
</dbReference>
<protein>
    <recommendedName>
        <fullName evidence="8">Serine hydroxymethyltransferase</fullName>
        <shortName evidence="8">SHMT</shortName>
        <shortName evidence="8">Serine methylase</shortName>
        <ecNumber evidence="8">2.1.2.1</ecNumber>
    </recommendedName>
</protein>
<keyword evidence="3 8" id="KW-0963">Cytoplasm</keyword>
<comment type="similarity">
    <text evidence="2 8">Belongs to the SHMT family.</text>
</comment>
<dbReference type="InterPro" id="IPR039429">
    <property type="entry name" value="SHMT-like_dom"/>
</dbReference>
<gene>
    <name evidence="8" type="primary">glyA</name>
    <name evidence="11" type="ORF">D4739_15520</name>
</gene>
<comment type="cofactor">
    <cofactor evidence="1 8 9">
        <name>pyridoxal 5'-phosphate</name>
        <dbReference type="ChEBI" id="CHEBI:597326"/>
    </cofactor>
</comment>
<dbReference type="FunFam" id="3.40.640.10:FF:000065">
    <property type="entry name" value="Serine hydroxymethyltransferase"/>
    <property type="match status" value="1"/>
</dbReference>
<dbReference type="EMBL" id="QYRP01000002">
    <property type="protein sequence ID" value="RJS47996.1"/>
    <property type="molecule type" value="Genomic_DNA"/>
</dbReference>
<keyword evidence="7 8" id="KW-0663">Pyridoxal phosphate</keyword>
<dbReference type="InterPro" id="IPR015421">
    <property type="entry name" value="PyrdxlP-dep_Trfase_major"/>
</dbReference>
<evidence type="ECO:0000313" key="12">
    <source>
        <dbReference type="Proteomes" id="UP000276542"/>
    </source>
</evidence>
<evidence type="ECO:0000256" key="5">
    <source>
        <dbReference type="ARBA" id="ARBA00022605"/>
    </source>
</evidence>
<accession>A0A3A5HBI4</accession>
<dbReference type="GO" id="GO:0005829">
    <property type="term" value="C:cytosol"/>
    <property type="evidence" value="ECO:0007669"/>
    <property type="project" value="TreeGrafter"/>
</dbReference>
<feature type="domain" description="Serine hydroxymethyltransferase-like" evidence="10">
    <location>
        <begin position="166"/>
        <end position="437"/>
    </location>
</feature>
<dbReference type="EC" id="2.1.2.1" evidence="8"/>
<dbReference type="InterPro" id="IPR015422">
    <property type="entry name" value="PyrdxlP-dep_Trfase_small"/>
</dbReference>
<proteinExistence type="inferred from homology"/>
<dbReference type="CDD" id="cd00378">
    <property type="entry name" value="SHMT"/>
    <property type="match status" value="1"/>
</dbReference>
<dbReference type="AlphaFoldDB" id="A0A3A5HBI4"/>
<feature type="binding site" evidence="8">
    <location>
        <begin position="177"/>
        <end position="179"/>
    </location>
    <ligand>
        <name>(6S)-5,6,7,8-tetrahydrofolate</name>
        <dbReference type="ChEBI" id="CHEBI:57453"/>
    </ligand>
</feature>
<evidence type="ECO:0000256" key="3">
    <source>
        <dbReference type="ARBA" id="ARBA00022490"/>
    </source>
</evidence>
<dbReference type="PANTHER" id="PTHR11680">
    <property type="entry name" value="SERINE HYDROXYMETHYLTRANSFERASE"/>
    <property type="match status" value="1"/>
</dbReference>
<dbReference type="UniPathway" id="UPA00288">
    <property type="reaction ID" value="UER01023"/>
</dbReference>
<keyword evidence="4 8" id="KW-0554">One-carbon metabolism</keyword>
<evidence type="ECO:0000313" key="11">
    <source>
        <dbReference type="EMBL" id="RJS47996.1"/>
    </source>
</evidence>
<dbReference type="SUPFAM" id="SSF53383">
    <property type="entry name" value="PLP-dependent transferases"/>
    <property type="match status" value="1"/>
</dbReference>
<evidence type="ECO:0000256" key="6">
    <source>
        <dbReference type="ARBA" id="ARBA00022679"/>
    </source>
</evidence>
<comment type="subcellular location">
    <subcellularLocation>
        <location evidence="8">Cytoplasm</location>
    </subcellularLocation>
</comment>
<dbReference type="Gene3D" id="3.90.1150.10">
    <property type="entry name" value="Aspartate Aminotransferase, domain 1"/>
    <property type="match status" value="2"/>
</dbReference>
<dbReference type="InterPro" id="IPR019798">
    <property type="entry name" value="Ser_HO-MeTrfase_PLP_BS"/>
</dbReference>
<comment type="function">
    <text evidence="8">Catalyzes the reversible interconversion of serine and glycine with tetrahydrofolate (THF) serving as the one-carbon carrier. This reaction serves as the major source of one-carbon groups required for the biosynthesis of purines, thymidylate, methionine, and other important biomolecules. Also exhibits THF-independent aldolase activity toward beta-hydroxyamino acids, producing glycine and aldehydes, via a retro-aldol mechanism.</text>
</comment>
<dbReference type="GO" id="GO:0030170">
    <property type="term" value="F:pyridoxal phosphate binding"/>
    <property type="evidence" value="ECO:0007669"/>
    <property type="project" value="UniProtKB-UniRule"/>
</dbReference>
<sequence length="490" mass="52413">MTLCAMTDLSAAQTAALASSAYSQALEVIASVEPRIAAATRQELADQRASLKLIASENYASPAVLLTMGTWFSDKYAEGTVGHRFYAGCQNVDTVESLAAEHAKELFGAEYAYAQPHSGIDANLTAYWAILAQRVEGPWLENVGVKNMNDLSDADWEKLRHELGNQRLLGMSLDSGGHLTHGFRPNISGKMFHQQQYGTDPVTGLLDYDALRAKAKEFKPLILVAGYSAYPRRVNFAKMREIADEVGATLMVDMAHFAGLVAGKVFQGEENPVPYADVVTTTTHKSLRGPRGGLILATKEYAGNVDRGCPMVLGGPLSHVMAAKAVALAEAKTESFQTYAQNVADNAKHLAEGFLTRGAKLVTGGTDNHLVLLDVTSFGLTGRQAEQALLDAGVVTNRNSVPQDPNGAWYTSGIRFGTPALTTRGFGKDEFDTVAELVVDVLNNTKPNATKDGGVSKATYTLADGIADKTKAASADMLDKHPLYPGLVLS</sequence>
<feature type="domain" description="Serine hydroxymethyltransferase-like" evidence="10">
    <location>
        <begin position="31"/>
        <end position="133"/>
    </location>
</feature>
<name>A0A3A5HBI4_9ACTN</name>
<evidence type="ECO:0000256" key="7">
    <source>
        <dbReference type="ARBA" id="ARBA00022898"/>
    </source>
</evidence>
<organism evidence="11 12">
    <name type="scientific">Nocardioides cavernaquae</name>
    <dbReference type="NCBI Taxonomy" id="2321396"/>
    <lineage>
        <taxon>Bacteria</taxon>
        <taxon>Bacillati</taxon>
        <taxon>Actinomycetota</taxon>
        <taxon>Actinomycetes</taxon>
        <taxon>Propionibacteriales</taxon>
        <taxon>Nocardioidaceae</taxon>
        <taxon>Nocardioides</taxon>
    </lineage>
</organism>
<dbReference type="InterPro" id="IPR049943">
    <property type="entry name" value="Ser_HO-MeTrfase-like"/>
</dbReference>
<dbReference type="PROSITE" id="PS00096">
    <property type="entry name" value="SHMT"/>
    <property type="match status" value="1"/>
</dbReference>
<keyword evidence="12" id="KW-1185">Reference proteome</keyword>
<dbReference type="NCBIfam" id="NF010094">
    <property type="entry name" value="PRK13580.1"/>
    <property type="match status" value="1"/>
</dbReference>
<dbReference type="GO" id="GO:0004372">
    <property type="term" value="F:glycine hydroxymethyltransferase activity"/>
    <property type="evidence" value="ECO:0007669"/>
    <property type="project" value="UniProtKB-UniRule"/>
</dbReference>
<dbReference type="Gene3D" id="3.40.640.10">
    <property type="entry name" value="Type I PLP-dependent aspartate aminotransferase-like (Major domain)"/>
    <property type="match status" value="2"/>
</dbReference>
<dbReference type="UniPathway" id="UPA00193"/>
<dbReference type="GO" id="GO:0008168">
    <property type="term" value="F:methyltransferase activity"/>
    <property type="evidence" value="ECO:0007669"/>
    <property type="project" value="UniProtKB-KW"/>
</dbReference>
<comment type="catalytic activity">
    <reaction evidence="8">
        <text>(6R)-5,10-methylene-5,6,7,8-tetrahydrofolate + glycine + H2O = (6S)-5,6,7,8-tetrahydrofolate + L-serine</text>
        <dbReference type="Rhea" id="RHEA:15481"/>
        <dbReference type="ChEBI" id="CHEBI:15377"/>
        <dbReference type="ChEBI" id="CHEBI:15636"/>
        <dbReference type="ChEBI" id="CHEBI:33384"/>
        <dbReference type="ChEBI" id="CHEBI:57305"/>
        <dbReference type="ChEBI" id="CHEBI:57453"/>
        <dbReference type="EC" id="2.1.2.1"/>
    </reaction>
</comment>
<evidence type="ECO:0000256" key="4">
    <source>
        <dbReference type="ARBA" id="ARBA00022563"/>
    </source>
</evidence>
<evidence type="ECO:0000256" key="9">
    <source>
        <dbReference type="PIRSR" id="PIRSR000412-50"/>
    </source>
</evidence>
<evidence type="ECO:0000256" key="1">
    <source>
        <dbReference type="ARBA" id="ARBA00001933"/>
    </source>
</evidence>
<reference evidence="12" key="1">
    <citation type="submission" date="2018-09" db="EMBL/GenBank/DDBJ databases">
        <authorList>
            <person name="Zhu H."/>
        </authorList>
    </citation>
    <scope>NUCLEOTIDE SEQUENCE [LARGE SCALE GENOMIC DNA]</scope>
    <source>
        <strain evidence="12">K1W22B-1</strain>
    </source>
</reference>